<dbReference type="GeneID" id="75912758"/>
<evidence type="ECO:0000259" key="6">
    <source>
        <dbReference type="PROSITE" id="PS50157"/>
    </source>
</evidence>
<name>A0AAD5HEX4_UMBRA</name>
<evidence type="ECO:0000256" key="2">
    <source>
        <dbReference type="ARBA" id="ARBA00022737"/>
    </source>
</evidence>
<keyword evidence="4" id="KW-0862">Zinc</keyword>
<dbReference type="PANTHER" id="PTHR14003:SF22">
    <property type="entry name" value="FINGER DOMAIN PROTEIN, PUTATIVE (AFU_ORTHOLOGUE AFUA_4G11480)-RELATED"/>
    <property type="match status" value="1"/>
</dbReference>
<evidence type="ECO:0000256" key="1">
    <source>
        <dbReference type="ARBA" id="ARBA00022723"/>
    </source>
</evidence>
<keyword evidence="1" id="KW-0479">Metal-binding</keyword>
<dbReference type="PROSITE" id="PS50157">
    <property type="entry name" value="ZINC_FINGER_C2H2_2"/>
    <property type="match status" value="4"/>
</dbReference>
<reference evidence="7" key="2">
    <citation type="journal article" date="2022" name="Proc. Natl. Acad. Sci. U.S.A.">
        <title>Diploid-dominant life cycles characterize the early evolution of Fungi.</title>
        <authorList>
            <person name="Amses K.R."/>
            <person name="Simmons D.R."/>
            <person name="Longcore J.E."/>
            <person name="Mondo S.J."/>
            <person name="Seto K."/>
            <person name="Jeronimo G.H."/>
            <person name="Bonds A.E."/>
            <person name="Quandt C.A."/>
            <person name="Davis W.J."/>
            <person name="Chang Y."/>
            <person name="Federici B.A."/>
            <person name="Kuo A."/>
            <person name="LaButti K."/>
            <person name="Pangilinan J."/>
            <person name="Andreopoulos W."/>
            <person name="Tritt A."/>
            <person name="Riley R."/>
            <person name="Hundley H."/>
            <person name="Johnson J."/>
            <person name="Lipzen A."/>
            <person name="Barry K."/>
            <person name="Lang B.F."/>
            <person name="Cuomo C.A."/>
            <person name="Buchler N.E."/>
            <person name="Grigoriev I.V."/>
            <person name="Spatafora J.W."/>
            <person name="Stajich J.E."/>
            <person name="James T.Y."/>
        </authorList>
    </citation>
    <scope>NUCLEOTIDE SEQUENCE</scope>
    <source>
        <strain evidence="7">AG</strain>
    </source>
</reference>
<dbReference type="FunFam" id="3.30.160.60:FF:002343">
    <property type="entry name" value="Zinc finger protein 33A"/>
    <property type="match status" value="1"/>
</dbReference>
<evidence type="ECO:0000256" key="5">
    <source>
        <dbReference type="PROSITE-ProRule" id="PRU00042"/>
    </source>
</evidence>
<dbReference type="SUPFAM" id="SSF57667">
    <property type="entry name" value="beta-beta-alpha zinc fingers"/>
    <property type="match status" value="3"/>
</dbReference>
<evidence type="ECO:0000313" key="8">
    <source>
        <dbReference type="Proteomes" id="UP001206595"/>
    </source>
</evidence>
<evidence type="ECO:0000313" key="7">
    <source>
        <dbReference type="EMBL" id="KAI8581835.1"/>
    </source>
</evidence>
<dbReference type="SMART" id="SM00355">
    <property type="entry name" value="ZnF_C2H2"/>
    <property type="match status" value="4"/>
</dbReference>
<evidence type="ECO:0000256" key="3">
    <source>
        <dbReference type="ARBA" id="ARBA00022771"/>
    </source>
</evidence>
<feature type="domain" description="C2H2-type" evidence="6">
    <location>
        <begin position="18"/>
        <end position="47"/>
    </location>
</feature>
<dbReference type="PROSITE" id="PS00028">
    <property type="entry name" value="ZINC_FINGER_C2H2_1"/>
    <property type="match status" value="4"/>
</dbReference>
<dbReference type="EMBL" id="MU620904">
    <property type="protein sequence ID" value="KAI8581835.1"/>
    <property type="molecule type" value="Genomic_DNA"/>
</dbReference>
<accession>A0AAD5HEX4</accession>
<dbReference type="GO" id="GO:0031519">
    <property type="term" value="C:PcG protein complex"/>
    <property type="evidence" value="ECO:0007669"/>
    <property type="project" value="TreeGrafter"/>
</dbReference>
<dbReference type="Proteomes" id="UP001206595">
    <property type="component" value="Unassembled WGS sequence"/>
</dbReference>
<dbReference type="GO" id="GO:0000978">
    <property type="term" value="F:RNA polymerase II cis-regulatory region sequence-specific DNA binding"/>
    <property type="evidence" value="ECO:0007669"/>
    <property type="project" value="TreeGrafter"/>
</dbReference>
<keyword evidence="3 5" id="KW-0863">Zinc-finger</keyword>
<keyword evidence="8" id="KW-1185">Reference proteome</keyword>
<feature type="domain" description="C2H2-type" evidence="6">
    <location>
        <begin position="48"/>
        <end position="77"/>
    </location>
</feature>
<dbReference type="AlphaFoldDB" id="A0AAD5HEX4"/>
<protein>
    <recommendedName>
        <fullName evidence="6">C2H2-type domain-containing protein</fullName>
    </recommendedName>
</protein>
<dbReference type="RefSeq" id="XP_051446839.1">
    <property type="nucleotide sequence ID" value="XM_051587413.1"/>
</dbReference>
<evidence type="ECO:0000256" key="4">
    <source>
        <dbReference type="ARBA" id="ARBA00022833"/>
    </source>
</evidence>
<dbReference type="FunFam" id="3.30.160.60:FF:000624">
    <property type="entry name" value="zinc finger protein 697"/>
    <property type="match status" value="1"/>
</dbReference>
<comment type="caution">
    <text evidence="7">The sequence shown here is derived from an EMBL/GenBank/DDBJ whole genome shotgun (WGS) entry which is preliminary data.</text>
</comment>
<keyword evidence="2" id="KW-0677">Repeat</keyword>
<dbReference type="GO" id="GO:0008270">
    <property type="term" value="F:zinc ion binding"/>
    <property type="evidence" value="ECO:0007669"/>
    <property type="project" value="UniProtKB-KW"/>
</dbReference>
<dbReference type="InterPro" id="IPR013087">
    <property type="entry name" value="Znf_C2H2_type"/>
</dbReference>
<feature type="domain" description="C2H2-type" evidence="6">
    <location>
        <begin position="78"/>
        <end position="107"/>
    </location>
</feature>
<proteinExistence type="predicted"/>
<dbReference type="GO" id="GO:0000785">
    <property type="term" value="C:chromatin"/>
    <property type="evidence" value="ECO:0007669"/>
    <property type="project" value="TreeGrafter"/>
</dbReference>
<dbReference type="InterPro" id="IPR036236">
    <property type="entry name" value="Znf_C2H2_sf"/>
</dbReference>
<feature type="domain" description="C2H2-type" evidence="6">
    <location>
        <begin position="108"/>
        <end position="133"/>
    </location>
</feature>
<gene>
    <name evidence="7" type="ORF">K450DRAFT_231377</name>
</gene>
<dbReference type="Gene3D" id="3.30.160.60">
    <property type="entry name" value="Classic Zinc Finger"/>
    <property type="match status" value="4"/>
</dbReference>
<dbReference type="Pfam" id="PF00096">
    <property type="entry name" value="zf-C2H2"/>
    <property type="match status" value="4"/>
</dbReference>
<dbReference type="GO" id="GO:0000981">
    <property type="term" value="F:DNA-binding transcription factor activity, RNA polymerase II-specific"/>
    <property type="evidence" value="ECO:0007669"/>
    <property type="project" value="TreeGrafter"/>
</dbReference>
<organism evidence="7 8">
    <name type="scientific">Umbelopsis ramanniana AG</name>
    <dbReference type="NCBI Taxonomy" id="1314678"/>
    <lineage>
        <taxon>Eukaryota</taxon>
        <taxon>Fungi</taxon>
        <taxon>Fungi incertae sedis</taxon>
        <taxon>Mucoromycota</taxon>
        <taxon>Mucoromycotina</taxon>
        <taxon>Umbelopsidomycetes</taxon>
        <taxon>Umbelopsidales</taxon>
        <taxon>Umbelopsidaceae</taxon>
        <taxon>Umbelopsis</taxon>
    </lineage>
</organism>
<dbReference type="PANTHER" id="PTHR14003">
    <property type="entry name" value="TRANSCRIPTIONAL REPRESSOR PROTEIN YY"/>
    <property type="match status" value="1"/>
</dbReference>
<reference evidence="7" key="1">
    <citation type="submission" date="2021-06" db="EMBL/GenBank/DDBJ databases">
        <authorList>
            <consortium name="DOE Joint Genome Institute"/>
            <person name="Mondo S.J."/>
            <person name="Amses K.R."/>
            <person name="Simmons D.R."/>
            <person name="Longcore J.E."/>
            <person name="Seto K."/>
            <person name="Alves G.H."/>
            <person name="Bonds A.E."/>
            <person name="Quandt C.A."/>
            <person name="Davis W.J."/>
            <person name="Chang Y."/>
            <person name="Letcher P.M."/>
            <person name="Powell M.J."/>
            <person name="Kuo A."/>
            <person name="Labutti K."/>
            <person name="Pangilinan J."/>
            <person name="Andreopoulos W."/>
            <person name="Tritt A."/>
            <person name="Riley R."/>
            <person name="Hundley H."/>
            <person name="Johnson J."/>
            <person name="Lipzen A."/>
            <person name="Barry K."/>
            <person name="Berbee M.L."/>
            <person name="Buchler N.E."/>
            <person name="Grigoriev I.V."/>
            <person name="Spatafora J.W."/>
            <person name="Stajich J.E."/>
            <person name="James T.Y."/>
        </authorList>
    </citation>
    <scope>NUCLEOTIDE SEQUENCE</scope>
    <source>
        <strain evidence="7">AG</strain>
    </source>
</reference>
<dbReference type="FunFam" id="3.30.160.60:FF:000125">
    <property type="entry name" value="Putative zinc finger protein 143"/>
    <property type="match status" value="2"/>
</dbReference>
<sequence>MDILELIHVEPASESRPFKCTFDGCRKAFRRRSDLARHCRIHTNERPFICPNRSCCKSFIQRSALTVHIRTHSGERPHRCEYQDCGKRFSDSSSLARHRRIHTGKRPYKCHNPECGKSFVHKTVLTKHMKMVHDSTIRAGGVFLESQDHNTAEVSSPSSSSSSSTPPYDASASFFSPFSKQPCYQPYYTLDRFHDESSMRRDSAISLVYNHSDYTRYPSFFA</sequence>
<dbReference type="GO" id="GO:0005667">
    <property type="term" value="C:transcription regulator complex"/>
    <property type="evidence" value="ECO:0007669"/>
    <property type="project" value="TreeGrafter"/>
</dbReference>